<dbReference type="OrthoDB" id="8584059at2"/>
<dbReference type="Pfam" id="PF01012">
    <property type="entry name" value="ETF"/>
    <property type="match status" value="1"/>
</dbReference>
<dbReference type="AlphaFoldDB" id="A0A0P0ZAV7"/>
<dbReference type="SUPFAM" id="SSF52467">
    <property type="entry name" value="DHS-like NAD/FAD-binding domain"/>
    <property type="match status" value="1"/>
</dbReference>
<dbReference type="Gene3D" id="3.40.50.620">
    <property type="entry name" value="HUPs"/>
    <property type="match status" value="1"/>
</dbReference>
<protein>
    <submittedName>
        <fullName evidence="4">Probable electron transfer flavoprotein alpha subunit</fullName>
    </submittedName>
</protein>
<dbReference type="Gene3D" id="3.40.50.1220">
    <property type="entry name" value="TPP-binding domain"/>
    <property type="match status" value="1"/>
</dbReference>
<dbReference type="SMART" id="SM00893">
    <property type="entry name" value="ETF"/>
    <property type="match status" value="1"/>
</dbReference>
<dbReference type="InterPro" id="IPR001308">
    <property type="entry name" value="ETF_a/FixB"/>
</dbReference>
<dbReference type="InterPro" id="IPR029035">
    <property type="entry name" value="DHS-like_NAD/FAD-binding_dom"/>
</dbReference>
<keyword evidence="2" id="KW-0249">Electron transport</keyword>
<sequence>MSRPRRDPRAEREAKTVAVTARRRLDLAAFVSPSRRPRRDPRAELDVIEVFGAPRRRYDRTQTTALVSRMMKRAATQDAEPKAPQVRIVETPAFHVFAVLQTPKGRLSRFDRQILGAARMLADAGSGGGAVVALASAATADLGPAGADRILDLGDEPNRPASLRTEGVKAAVEQLQPKHILLAEDDESADLARRLAVTLGEPIMTDAVYLSAKQVARRKNGMRAEEYGEPPRIITLGEDRAANYSGAPCEARAIEDAPALDLNDPAILSVETIPGDPTQLSLSETDFVVSAGNGVTDIEVFKNLAKVMTATPGASRVICDAGLMPRSAQVGASGTVLSSECYLAFGIAGAPQHLQGIAGCDHVIAVNTDLHAKMVERSGLAIIQDAQLVMPALWQLIEERRGKA</sequence>
<dbReference type="InterPro" id="IPR014730">
    <property type="entry name" value="ETF_a/b_N"/>
</dbReference>
<dbReference type="RefSeq" id="WP_007065943.1">
    <property type="nucleotide sequence ID" value="NZ_BBWO01000005.1"/>
</dbReference>
<feature type="domain" description="Electron transfer flavoprotein alpha/beta-subunit N-terminal" evidence="3">
    <location>
        <begin position="96"/>
        <end position="277"/>
    </location>
</feature>
<evidence type="ECO:0000256" key="1">
    <source>
        <dbReference type="ARBA" id="ARBA00005817"/>
    </source>
</evidence>
<dbReference type="InterPro" id="IPR014731">
    <property type="entry name" value="ETF_asu_C"/>
</dbReference>
<dbReference type="GO" id="GO:0033539">
    <property type="term" value="P:fatty acid beta-oxidation using acyl-CoA dehydrogenase"/>
    <property type="evidence" value="ECO:0007669"/>
    <property type="project" value="TreeGrafter"/>
</dbReference>
<dbReference type="PANTHER" id="PTHR43153">
    <property type="entry name" value="ELECTRON TRANSFER FLAVOPROTEIN ALPHA"/>
    <property type="match status" value="1"/>
</dbReference>
<evidence type="ECO:0000259" key="3">
    <source>
        <dbReference type="SMART" id="SM00893"/>
    </source>
</evidence>
<keyword evidence="2" id="KW-0813">Transport</keyword>
<organism evidence="4">
    <name type="scientific">Fulvimarina pelagi</name>
    <dbReference type="NCBI Taxonomy" id="217511"/>
    <lineage>
        <taxon>Bacteria</taxon>
        <taxon>Pseudomonadati</taxon>
        <taxon>Pseudomonadota</taxon>
        <taxon>Alphaproteobacteria</taxon>
        <taxon>Hyphomicrobiales</taxon>
        <taxon>Aurantimonadaceae</taxon>
        <taxon>Fulvimarina</taxon>
    </lineage>
</organism>
<evidence type="ECO:0000313" key="4">
    <source>
        <dbReference type="EMBL" id="BAT31394.1"/>
    </source>
</evidence>
<dbReference type="SUPFAM" id="SSF52402">
    <property type="entry name" value="Adenine nucleotide alpha hydrolases-like"/>
    <property type="match status" value="1"/>
</dbReference>
<dbReference type="GO" id="GO:0050660">
    <property type="term" value="F:flavin adenine dinucleotide binding"/>
    <property type="evidence" value="ECO:0007669"/>
    <property type="project" value="InterPro"/>
</dbReference>
<reference evidence="4" key="1">
    <citation type="journal article" date="2015" name="Proc. Natl. Acad. Sci. U.S.A.">
        <title>Bacterial clade with the ribosomal RNA operon on a small plasmid rather than the chromosome.</title>
        <authorList>
            <person name="Anda M."/>
            <person name="Ohtsubo Y."/>
            <person name="Okubo T."/>
            <person name="Sugawara M."/>
            <person name="Nagata Y."/>
            <person name="Tsuda M."/>
            <person name="Minamisawa K."/>
            <person name="Mitsui H."/>
        </authorList>
    </citation>
    <scope>NUCLEOTIDE SEQUENCE</scope>
    <source>
        <strain evidence="4">DSM 15513</strain>
    </source>
</reference>
<proteinExistence type="inferred from homology"/>
<dbReference type="Pfam" id="PF00766">
    <property type="entry name" value="ETF_alpha"/>
    <property type="match status" value="1"/>
</dbReference>
<dbReference type="EMBL" id="LC066397">
    <property type="protein sequence ID" value="BAT31394.1"/>
    <property type="molecule type" value="Genomic_DNA"/>
</dbReference>
<name>A0A0P0ZAV7_9HYPH</name>
<evidence type="ECO:0000256" key="2">
    <source>
        <dbReference type="ARBA" id="ARBA00022982"/>
    </source>
</evidence>
<dbReference type="GO" id="GO:0009055">
    <property type="term" value="F:electron transfer activity"/>
    <property type="evidence" value="ECO:0007669"/>
    <property type="project" value="InterPro"/>
</dbReference>
<accession>A0A0P0ZAV7</accession>
<comment type="similarity">
    <text evidence="1">Belongs to the ETF alpha-subunit/FixB family.</text>
</comment>
<dbReference type="InterPro" id="IPR014729">
    <property type="entry name" value="Rossmann-like_a/b/a_fold"/>
</dbReference>
<dbReference type="PANTHER" id="PTHR43153:SF1">
    <property type="entry name" value="ELECTRON TRANSFER FLAVOPROTEIN SUBUNIT ALPHA, MITOCHONDRIAL"/>
    <property type="match status" value="1"/>
</dbReference>